<gene>
    <name evidence="1" type="ORF">RD2015_2119</name>
</gene>
<dbReference type="EMBL" id="CP013729">
    <property type="protein sequence ID" value="ALV06593.1"/>
    <property type="molecule type" value="Genomic_DNA"/>
</dbReference>
<evidence type="ECO:0000313" key="1">
    <source>
        <dbReference type="EMBL" id="ALV06593.1"/>
    </source>
</evidence>
<evidence type="ECO:0000313" key="2">
    <source>
        <dbReference type="Proteomes" id="UP000060699"/>
    </source>
</evidence>
<accession>A0A0U2U2V5</accession>
<sequence length="218" mass="24220">MHLDPIVTRRFAELKQKGEAVLAAKSVDFTTLEGRPVYKVPSDAYKEWATNVLNLLHRTFGQDSVHYKHFSEHYSAFQGWLRDGEDSFAIFCAAREDYEGGYLFRMRTLAKAEVLSDALSQAQSLLASGYKDPACVLARVALESTLKDLADMHGLPQGKLEKMNVELCQAGAYNMAKQKQITAWADIGNKAAHGKWNDYSDQDARAMVAGVEALVADL</sequence>
<dbReference type="Proteomes" id="UP000060699">
    <property type="component" value="Chromosome"/>
</dbReference>
<keyword evidence="2" id="KW-1185">Reference proteome</keyword>
<reference evidence="1 2" key="1">
    <citation type="submission" date="2015-12" db="EMBL/GenBank/DDBJ databases">
        <title>Complete genome of Roseateles depolymerans KCTC 42856.</title>
        <authorList>
            <person name="Kim K.M."/>
        </authorList>
    </citation>
    <scope>NUCLEOTIDE SEQUENCE [LARGE SCALE GENOMIC DNA]</scope>
    <source>
        <strain evidence="1 2">KCTC 42856</strain>
    </source>
</reference>
<dbReference type="AlphaFoldDB" id="A0A0U2U2V5"/>
<name>A0A0U2U2V5_9BURK</name>
<dbReference type="STRING" id="76731.RD2015_2119"/>
<protein>
    <submittedName>
        <fullName evidence="1">Uncharacterized protein</fullName>
    </submittedName>
</protein>
<dbReference type="KEGG" id="rdp:RD2015_2119"/>
<proteinExistence type="predicted"/>
<dbReference type="RefSeq" id="WP_170156646.1">
    <property type="nucleotide sequence ID" value="NZ_CP013729.1"/>
</dbReference>
<organism evidence="1 2">
    <name type="scientific">Roseateles depolymerans</name>
    <dbReference type="NCBI Taxonomy" id="76731"/>
    <lineage>
        <taxon>Bacteria</taxon>
        <taxon>Pseudomonadati</taxon>
        <taxon>Pseudomonadota</taxon>
        <taxon>Betaproteobacteria</taxon>
        <taxon>Burkholderiales</taxon>
        <taxon>Sphaerotilaceae</taxon>
        <taxon>Roseateles</taxon>
    </lineage>
</organism>